<comment type="caution">
    <text evidence="10">The sequence shown here is derived from an EMBL/GenBank/DDBJ whole genome shotgun (WGS) entry which is preliminary data.</text>
</comment>
<keyword evidence="4 8" id="KW-0812">Transmembrane</keyword>
<dbReference type="InterPro" id="IPR021368">
    <property type="entry name" value="T7SS_EccE"/>
</dbReference>
<evidence type="ECO:0000256" key="4">
    <source>
        <dbReference type="ARBA" id="ARBA00022692"/>
    </source>
</evidence>
<dbReference type="OrthoDB" id="4672446at2"/>
<dbReference type="EMBL" id="LZIN01000072">
    <property type="protein sequence ID" value="OBG03873.1"/>
    <property type="molecule type" value="Genomic_DNA"/>
</dbReference>
<accession>A0A1A2EPR5</accession>
<name>A0A1A2EPR5_MYCSD</name>
<evidence type="ECO:0000256" key="5">
    <source>
        <dbReference type="ARBA" id="ARBA00022989"/>
    </source>
</evidence>
<dbReference type="NCBIfam" id="TIGR03923">
    <property type="entry name" value="T7SS_EccE"/>
    <property type="match status" value="1"/>
</dbReference>
<evidence type="ECO:0000313" key="11">
    <source>
        <dbReference type="Proteomes" id="UP000093985"/>
    </source>
</evidence>
<evidence type="ECO:0000256" key="2">
    <source>
        <dbReference type="ARBA" id="ARBA00007759"/>
    </source>
</evidence>
<proteinExistence type="inferred from homology"/>
<evidence type="ECO:0000256" key="7">
    <source>
        <dbReference type="SAM" id="MobiDB-lite"/>
    </source>
</evidence>
<keyword evidence="5 8" id="KW-1133">Transmembrane helix</keyword>
<feature type="region of interest" description="Disordered" evidence="7">
    <location>
        <begin position="378"/>
        <end position="403"/>
    </location>
</feature>
<dbReference type="InterPro" id="IPR050051">
    <property type="entry name" value="EccE_dom"/>
</dbReference>
<dbReference type="GO" id="GO:0005886">
    <property type="term" value="C:plasma membrane"/>
    <property type="evidence" value="ECO:0007669"/>
    <property type="project" value="UniProtKB-SubCell"/>
</dbReference>
<evidence type="ECO:0000313" key="10">
    <source>
        <dbReference type="EMBL" id="OBG03873.1"/>
    </source>
</evidence>
<dbReference type="Proteomes" id="UP000093985">
    <property type="component" value="Unassembled WGS sequence"/>
</dbReference>
<reference evidence="11" key="1">
    <citation type="submission" date="2016-06" db="EMBL/GenBank/DDBJ databases">
        <authorList>
            <person name="Sutton G."/>
            <person name="Brinkac L."/>
            <person name="Sanka R."/>
            <person name="Adams M."/>
            <person name="Lau E."/>
            <person name="Mehaffy C."/>
            <person name="Tameris M."/>
            <person name="Hatherill M."/>
            <person name="Hanekom W."/>
            <person name="Mahomed H."/>
            <person name="Mcshane H."/>
        </authorList>
    </citation>
    <scope>NUCLEOTIDE SEQUENCE [LARGE SCALE GENOMIC DNA]</scope>
    <source>
        <strain evidence="11">852014-51077_SCH5608930-a</strain>
    </source>
</reference>
<sequence length="403" mass="43854">MKAQHSFGLNLSWLRVTAVFLIDIAILRIAGHWPDQLGSAARAWWPGVGLAAVVTMAALITHRRVPLTAIVLARVLDRFANPAPFLTEGCTPGFDHRRRYGPDTVGVREYRGQLVTVIAVEPPGPDSAGRRGRAPQPPTALPAAIAAAALRQFDVRLDGIDIVSVRTCDAAADGDPAPGDGADSPVDRGPRDTWLILRMDPMHNADAVAVRDSVAATLAAATERLAHELQERHLVVRVLPAEEFADVDAAVLAGLQPTRIRRRGRRLKQKERKGPKQFASTFWMSPRDICTANLEQLWLPAADTTAVTVRLTARDQHTDVSVLVRYHSAQRLRRNITAGLNRLNGRQLTALRTSLPTPMRRTLAVPAQQMSELETLQVPLGPPAPEPPAGPAQQPLARVRLPA</sequence>
<comment type="subcellular location">
    <subcellularLocation>
        <location evidence="1">Cell membrane</location>
    </subcellularLocation>
</comment>
<feature type="compositionally biased region" description="Pro residues" evidence="7">
    <location>
        <begin position="380"/>
        <end position="390"/>
    </location>
</feature>
<gene>
    <name evidence="10" type="ORF">A5771_12575</name>
</gene>
<dbReference type="AlphaFoldDB" id="A0A1A2EPR5"/>
<evidence type="ECO:0000259" key="9">
    <source>
        <dbReference type="Pfam" id="PF11203"/>
    </source>
</evidence>
<feature type="transmembrane region" description="Helical" evidence="8">
    <location>
        <begin position="12"/>
        <end position="31"/>
    </location>
</feature>
<evidence type="ECO:0000256" key="3">
    <source>
        <dbReference type="ARBA" id="ARBA00022475"/>
    </source>
</evidence>
<evidence type="ECO:0000256" key="6">
    <source>
        <dbReference type="ARBA" id="ARBA00023136"/>
    </source>
</evidence>
<feature type="transmembrane region" description="Helical" evidence="8">
    <location>
        <begin position="43"/>
        <end position="60"/>
    </location>
</feature>
<feature type="domain" description="Type VII secretion system protein EccE" evidence="9">
    <location>
        <begin position="190"/>
        <end position="283"/>
    </location>
</feature>
<dbReference type="Pfam" id="PF11203">
    <property type="entry name" value="EccE"/>
    <property type="match status" value="1"/>
</dbReference>
<keyword evidence="3" id="KW-1003">Cell membrane</keyword>
<evidence type="ECO:0000256" key="8">
    <source>
        <dbReference type="SAM" id="Phobius"/>
    </source>
</evidence>
<organism evidence="10 11">
    <name type="scientific">Mycolicibacter sinensis (strain JDM601)</name>
    <name type="common">Mycobacterium sinense</name>
    <dbReference type="NCBI Taxonomy" id="875328"/>
    <lineage>
        <taxon>Bacteria</taxon>
        <taxon>Bacillati</taxon>
        <taxon>Actinomycetota</taxon>
        <taxon>Actinomycetes</taxon>
        <taxon>Mycobacteriales</taxon>
        <taxon>Mycobacteriaceae</taxon>
        <taxon>Mycolicibacter</taxon>
    </lineage>
</organism>
<comment type="similarity">
    <text evidence="2">Belongs to the EccE family.</text>
</comment>
<protein>
    <submittedName>
        <fullName evidence="10">Type VII secretion protein EccE</fullName>
    </submittedName>
</protein>
<keyword evidence="6 8" id="KW-0472">Membrane</keyword>
<evidence type="ECO:0000256" key="1">
    <source>
        <dbReference type="ARBA" id="ARBA00004236"/>
    </source>
</evidence>